<dbReference type="Proteomes" id="UP000248917">
    <property type="component" value="Unassembled WGS sequence"/>
</dbReference>
<evidence type="ECO:0000313" key="2">
    <source>
        <dbReference type="EMBL" id="PZV85400.1"/>
    </source>
</evidence>
<gene>
    <name evidence="2" type="ORF">CLV31_103192</name>
</gene>
<dbReference type="SUPFAM" id="SSF54862">
    <property type="entry name" value="4Fe-4S ferredoxins"/>
    <property type="match status" value="1"/>
</dbReference>
<sequence>MDKDNLTKEYSNGEVTIVWKSGKCIHSGNCVRNNPDVFQPKSKPWIKPEASTTERIIETVKKCPSGALTFYLNDSANR</sequence>
<dbReference type="EMBL" id="QKTX01000003">
    <property type="protein sequence ID" value="PZV85400.1"/>
    <property type="molecule type" value="Genomic_DNA"/>
</dbReference>
<dbReference type="OrthoDB" id="9795032at2"/>
<protein>
    <submittedName>
        <fullName evidence="2">Putative Fe-S cluster protein YjdI</fullName>
    </submittedName>
</protein>
<dbReference type="InterPro" id="IPR010693">
    <property type="entry name" value="Divergent_4Fe-4S_mono-cluster"/>
</dbReference>
<proteinExistence type="predicted"/>
<dbReference type="RefSeq" id="WP_111391859.1">
    <property type="nucleotide sequence ID" value="NZ_JBJINY010000085.1"/>
</dbReference>
<keyword evidence="3" id="KW-1185">Reference proteome</keyword>
<reference evidence="2 3" key="1">
    <citation type="submission" date="2018-06" db="EMBL/GenBank/DDBJ databases">
        <title>Genomic Encyclopedia of Archaeal and Bacterial Type Strains, Phase II (KMG-II): from individual species to whole genera.</title>
        <authorList>
            <person name="Goeker M."/>
        </authorList>
    </citation>
    <scope>NUCLEOTIDE SEQUENCE [LARGE SCALE GENOMIC DNA]</scope>
    <source>
        <strain evidence="2 3">T4</strain>
    </source>
</reference>
<comment type="caution">
    <text evidence="2">The sequence shown here is derived from an EMBL/GenBank/DDBJ whole genome shotgun (WGS) entry which is preliminary data.</text>
</comment>
<name>A0A326RW17_9BACT</name>
<dbReference type="Gene3D" id="3.30.70.20">
    <property type="match status" value="1"/>
</dbReference>
<accession>A0A326RW17</accession>
<dbReference type="AlphaFoldDB" id="A0A326RW17"/>
<evidence type="ECO:0000259" key="1">
    <source>
        <dbReference type="Pfam" id="PF06902"/>
    </source>
</evidence>
<evidence type="ECO:0000313" key="3">
    <source>
        <dbReference type="Proteomes" id="UP000248917"/>
    </source>
</evidence>
<dbReference type="Pfam" id="PF06902">
    <property type="entry name" value="Fer4_19"/>
    <property type="match status" value="1"/>
</dbReference>
<organism evidence="2 3">
    <name type="scientific">Algoriphagus aquaeductus</name>
    <dbReference type="NCBI Taxonomy" id="475299"/>
    <lineage>
        <taxon>Bacteria</taxon>
        <taxon>Pseudomonadati</taxon>
        <taxon>Bacteroidota</taxon>
        <taxon>Cytophagia</taxon>
        <taxon>Cytophagales</taxon>
        <taxon>Cyclobacteriaceae</taxon>
        <taxon>Algoriphagus</taxon>
    </lineage>
</organism>
<feature type="domain" description="Divergent 4Fe-4S mono-cluster" evidence="1">
    <location>
        <begin position="10"/>
        <end position="70"/>
    </location>
</feature>